<reference evidence="2 3" key="1">
    <citation type="submission" date="2016-10" db="EMBL/GenBank/DDBJ databases">
        <authorList>
            <person name="de Groot N.N."/>
        </authorList>
    </citation>
    <scope>NUCLEOTIDE SEQUENCE [LARGE SCALE GENOMIC DNA]</scope>
    <source>
        <strain evidence="2 3">CGMCC 1.6291</strain>
    </source>
</reference>
<dbReference type="Proteomes" id="UP000199657">
    <property type="component" value="Unassembled WGS sequence"/>
</dbReference>
<evidence type="ECO:0000256" key="1">
    <source>
        <dbReference type="SAM" id="MobiDB-lite"/>
    </source>
</evidence>
<accession>A0A1H8VAJ7</accession>
<proteinExistence type="predicted"/>
<protein>
    <submittedName>
        <fullName evidence="2">Uncharacterized protein</fullName>
    </submittedName>
</protein>
<dbReference type="SUPFAM" id="SSF158682">
    <property type="entry name" value="TerB-like"/>
    <property type="match status" value="1"/>
</dbReference>
<evidence type="ECO:0000313" key="3">
    <source>
        <dbReference type="Proteomes" id="UP000199657"/>
    </source>
</evidence>
<dbReference type="AlphaFoldDB" id="A0A1H8VAJ7"/>
<name>A0A1H8VAJ7_9GAMM</name>
<dbReference type="InterPro" id="IPR029024">
    <property type="entry name" value="TerB-like"/>
</dbReference>
<dbReference type="RefSeq" id="WP_091645834.1">
    <property type="nucleotide sequence ID" value="NZ_FOEG01000011.1"/>
</dbReference>
<organism evidence="2 3">
    <name type="scientific">Aquisalimonas asiatica</name>
    <dbReference type="NCBI Taxonomy" id="406100"/>
    <lineage>
        <taxon>Bacteria</taxon>
        <taxon>Pseudomonadati</taxon>
        <taxon>Pseudomonadota</taxon>
        <taxon>Gammaproteobacteria</taxon>
        <taxon>Chromatiales</taxon>
        <taxon>Ectothiorhodospiraceae</taxon>
        <taxon>Aquisalimonas</taxon>
    </lineage>
</organism>
<feature type="compositionally biased region" description="Basic and acidic residues" evidence="1">
    <location>
        <begin position="71"/>
        <end position="84"/>
    </location>
</feature>
<sequence length="372" mass="40696">MELDWTLGLVLLGMGATAALVVRSRNGSNTVARSKRASSEPNPQEAAPSEPDVEPTPEPADLTPPKAGAPRPHDGPEWPDDGRGDLQLNSDLMALCARLNDETIAFLDWLADADPAILAVIEECGAHSLESLREDSRVYWENSEQPDEDVGSRHRELLLDIHGVPVDHWMLVRAAWLQRREDLDALERVTKLAVDQVRVMRLRLEAMQLSRLDPELRVWEIPEDALIGALVHVVAVDGAISERDVAFLNGVFEKDLSADDYVRMYGSSERGHEEGGAIIDFLESVGRVNGSTSADVNMAFLELTMLAIAAGEGHDGEKLARRGEILDAGREVMHYDVFPEFDSSGAPTASENETDMVAAQSRIDALRQGVPG</sequence>
<feature type="region of interest" description="Disordered" evidence="1">
    <location>
        <begin position="25"/>
        <end position="85"/>
    </location>
</feature>
<evidence type="ECO:0000313" key="2">
    <source>
        <dbReference type="EMBL" id="SEP12449.1"/>
    </source>
</evidence>
<gene>
    <name evidence="2" type="ORF">SAMN04488052_11111</name>
</gene>
<keyword evidence="3" id="KW-1185">Reference proteome</keyword>
<dbReference type="EMBL" id="FOEG01000011">
    <property type="protein sequence ID" value="SEP12449.1"/>
    <property type="molecule type" value="Genomic_DNA"/>
</dbReference>